<proteinExistence type="predicted"/>
<sequence length="70" mass="7283">MRSLTSGSEPSSSAVMARQVLDALGDHGVAGGTVRAAGRRVLPGTAADLFSGAEWPRIRRQIHDAEVLVA</sequence>
<comment type="caution">
    <text evidence="1">The sequence shown here is derived from an EMBL/GenBank/DDBJ whole genome shotgun (WGS) entry which is preliminary data.</text>
</comment>
<keyword evidence="2" id="KW-1185">Reference proteome</keyword>
<dbReference type="EMBL" id="JACCCZ010000001">
    <property type="protein sequence ID" value="NYG00880.1"/>
    <property type="molecule type" value="Genomic_DNA"/>
</dbReference>
<evidence type="ECO:0000313" key="2">
    <source>
        <dbReference type="Proteomes" id="UP000549695"/>
    </source>
</evidence>
<evidence type="ECO:0000313" key="1">
    <source>
        <dbReference type="EMBL" id="NYG00880.1"/>
    </source>
</evidence>
<gene>
    <name evidence="1" type="ORF">HDA37_001165</name>
</gene>
<dbReference type="GeneID" id="98050974"/>
<dbReference type="Proteomes" id="UP000549695">
    <property type="component" value="Unassembled WGS sequence"/>
</dbReference>
<accession>A0A852VXX9</accession>
<organism evidence="1 2">
    <name type="scientific">Pseudonocardia alni</name>
    <name type="common">Amycolata alni</name>
    <dbReference type="NCBI Taxonomy" id="33907"/>
    <lineage>
        <taxon>Bacteria</taxon>
        <taxon>Bacillati</taxon>
        <taxon>Actinomycetota</taxon>
        <taxon>Actinomycetes</taxon>
        <taxon>Pseudonocardiales</taxon>
        <taxon>Pseudonocardiaceae</taxon>
        <taxon>Pseudonocardia</taxon>
    </lineage>
</organism>
<name>A0A852VXX9_PSEA5</name>
<reference evidence="1 2" key="1">
    <citation type="submission" date="2020-07" db="EMBL/GenBank/DDBJ databases">
        <title>Sequencing the genomes of 1000 actinobacteria strains.</title>
        <authorList>
            <person name="Klenk H.-P."/>
        </authorList>
    </citation>
    <scope>NUCLEOTIDE SEQUENCE [LARGE SCALE GENOMIC DNA]</scope>
    <source>
        <strain evidence="1 2">DSM 44749</strain>
    </source>
</reference>
<dbReference type="AlphaFoldDB" id="A0A852VXX9"/>
<protein>
    <submittedName>
        <fullName evidence="1">Uncharacterized protein</fullName>
    </submittedName>
</protein>
<dbReference type="RefSeq" id="WP_179760484.1">
    <property type="nucleotide sequence ID" value="NZ_BAAAJZ010000008.1"/>
</dbReference>